<dbReference type="SMART" id="SM00320">
    <property type="entry name" value="WD40"/>
    <property type="match status" value="4"/>
</dbReference>
<dbReference type="GO" id="GO:0036157">
    <property type="term" value="C:outer dynein arm"/>
    <property type="evidence" value="ECO:0007669"/>
    <property type="project" value="TreeGrafter"/>
</dbReference>
<gene>
    <name evidence="13" type="primary">DIC</name>
    <name evidence="13" type="ORF">Esi_0019_0031</name>
</gene>
<keyword evidence="8" id="KW-0969">Cilium</keyword>
<dbReference type="GO" id="GO:0003341">
    <property type="term" value="P:cilium movement"/>
    <property type="evidence" value="ECO:0007669"/>
    <property type="project" value="TreeGrafter"/>
</dbReference>
<dbReference type="GO" id="GO:0045503">
    <property type="term" value="F:dynein light chain binding"/>
    <property type="evidence" value="ECO:0007669"/>
    <property type="project" value="TreeGrafter"/>
</dbReference>
<evidence type="ECO:0000313" key="14">
    <source>
        <dbReference type="Proteomes" id="UP000002630"/>
    </source>
</evidence>
<dbReference type="InterPro" id="IPR001680">
    <property type="entry name" value="WD40_rpt"/>
</dbReference>
<protein>
    <submittedName>
        <fullName evidence="13">Putative, Dynein intermediate chain</fullName>
    </submittedName>
</protein>
<keyword evidence="6" id="KW-0677">Repeat</keyword>
<comment type="subcellular location">
    <subcellularLocation>
        <location evidence="1">Cytoplasm</location>
        <location evidence="1">Cytoskeleton</location>
        <location evidence="1">Cilium axoneme</location>
    </subcellularLocation>
</comment>
<dbReference type="GO" id="GO:0045504">
    <property type="term" value="F:dynein heavy chain binding"/>
    <property type="evidence" value="ECO:0007669"/>
    <property type="project" value="TreeGrafter"/>
</dbReference>
<dbReference type="EMBL" id="FN648364">
    <property type="protein sequence ID" value="CBN74276.1"/>
    <property type="molecule type" value="Genomic_DNA"/>
</dbReference>
<dbReference type="OrthoDB" id="366230at2759"/>
<evidence type="ECO:0000256" key="3">
    <source>
        <dbReference type="ARBA" id="ARBA00022490"/>
    </source>
</evidence>
<keyword evidence="3" id="KW-0963">Cytoplasm</keyword>
<dbReference type="PANTHER" id="PTHR12442">
    <property type="entry name" value="DYNEIN INTERMEDIATE CHAIN"/>
    <property type="match status" value="1"/>
</dbReference>
<dbReference type="EMBL" id="FN649750">
    <property type="protein sequence ID" value="CBN74276.1"/>
    <property type="molecule type" value="Genomic_DNA"/>
</dbReference>
<organism evidence="13 14">
    <name type="scientific">Ectocarpus siliculosus</name>
    <name type="common">Brown alga</name>
    <name type="synonym">Conferva siliculosa</name>
    <dbReference type="NCBI Taxonomy" id="2880"/>
    <lineage>
        <taxon>Eukaryota</taxon>
        <taxon>Sar</taxon>
        <taxon>Stramenopiles</taxon>
        <taxon>Ochrophyta</taxon>
        <taxon>PX clade</taxon>
        <taxon>Phaeophyceae</taxon>
        <taxon>Ectocarpales</taxon>
        <taxon>Ectocarpaceae</taxon>
        <taxon>Ectocarpus</taxon>
    </lineage>
</organism>
<evidence type="ECO:0000256" key="2">
    <source>
        <dbReference type="ARBA" id="ARBA00011059"/>
    </source>
</evidence>
<evidence type="ECO:0000256" key="6">
    <source>
        <dbReference type="ARBA" id="ARBA00022737"/>
    </source>
</evidence>
<keyword evidence="9" id="KW-0505">Motor protein</keyword>
<proteinExistence type="inferred from homology"/>
<evidence type="ECO:0000256" key="11">
    <source>
        <dbReference type="ARBA" id="ARBA00023273"/>
    </source>
</evidence>
<dbReference type="OMA" id="WDFFYRQ"/>
<accession>D8LH57</accession>
<evidence type="ECO:0000256" key="4">
    <source>
        <dbReference type="ARBA" id="ARBA00022574"/>
    </source>
</evidence>
<dbReference type="InterPro" id="IPR050687">
    <property type="entry name" value="Dynein_IC"/>
</dbReference>
<dbReference type="FunFam" id="2.130.10.10:FF:000924">
    <property type="entry name" value="Dynein intermediate chain 3"/>
    <property type="match status" value="1"/>
</dbReference>
<keyword evidence="11" id="KW-0966">Cell projection</keyword>
<evidence type="ECO:0000256" key="1">
    <source>
        <dbReference type="ARBA" id="ARBA00004430"/>
    </source>
</evidence>
<evidence type="ECO:0000256" key="5">
    <source>
        <dbReference type="ARBA" id="ARBA00022701"/>
    </source>
</evidence>
<dbReference type="InParanoid" id="D8LH57"/>
<dbReference type="InterPro" id="IPR036322">
    <property type="entry name" value="WD40_repeat_dom_sf"/>
</dbReference>
<evidence type="ECO:0000313" key="13">
    <source>
        <dbReference type="EMBL" id="CBN74276.1"/>
    </source>
</evidence>
<feature type="region of interest" description="Disordered" evidence="12">
    <location>
        <begin position="577"/>
        <end position="600"/>
    </location>
</feature>
<keyword evidence="7" id="KW-0243">Dynein</keyword>
<evidence type="ECO:0000256" key="9">
    <source>
        <dbReference type="ARBA" id="ARBA00023175"/>
    </source>
</evidence>
<dbReference type="InterPro" id="IPR015943">
    <property type="entry name" value="WD40/YVTN_repeat-like_dom_sf"/>
</dbReference>
<keyword evidence="10" id="KW-0206">Cytoskeleton</keyword>
<comment type="similarity">
    <text evidence="2">Belongs to the dynein intermediate chain family.</text>
</comment>
<evidence type="ECO:0000256" key="7">
    <source>
        <dbReference type="ARBA" id="ARBA00023017"/>
    </source>
</evidence>
<dbReference type="GO" id="GO:0036158">
    <property type="term" value="P:outer dynein arm assembly"/>
    <property type="evidence" value="ECO:0007669"/>
    <property type="project" value="TreeGrafter"/>
</dbReference>
<dbReference type="STRING" id="2880.D8LH57"/>
<reference evidence="13 14" key="1">
    <citation type="journal article" date="2010" name="Nature">
        <title>The Ectocarpus genome and the independent evolution of multicellularity in brown algae.</title>
        <authorList>
            <person name="Cock J.M."/>
            <person name="Sterck L."/>
            <person name="Rouze P."/>
            <person name="Scornet D."/>
            <person name="Allen A.E."/>
            <person name="Amoutzias G."/>
            <person name="Anthouard V."/>
            <person name="Artiguenave F."/>
            <person name="Aury J.M."/>
            <person name="Badger J.H."/>
            <person name="Beszteri B."/>
            <person name="Billiau K."/>
            <person name="Bonnet E."/>
            <person name="Bothwell J.H."/>
            <person name="Bowler C."/>
            <person name="Boyen C."/>
            <person name="Brownlee C."/>
            <person name="Carrano C.J."/>
            <person name="Charrier B."/>
            <person name="Cho G.Y."/>
            <person name="Coelho S.M."/>
            <person name="Collen J."/>
            <person name="Corre E."/>
            <person name="Da Silva C."/>
            <person name="Delage L."/>
            <person name="Delaroque N."/>
            <person name="Dittami S.M."/>
            <person name="Doulbeau S."/>
            <person name="Elias M."/>
            <person name="Farnham G."/>
            <person name="Gachon C.M."/>
            <person name="Gschloessl B."/>
            <person name="Heesch S."/>
            <person name="Jabbari K."/>
            <person name="Jubin C."/>
            <person name="Kawai H."/>
            <person name="Kimura K."/>
            <person name="Kloareg B."/>
            <person name="Kupper F.C."/>
            <person name="Lang D."/>
            <person name="Le Bail A."/>
            <person name="Leblanc C."/>
            <person name="Lerouge P."/>
            <person name="Lohr M."/>
            <person name="Lopez P.J."/>
            <person name="Martens C."/>
            <person name="Maumus F."/>
            <person name="Michel G."/>
            <person name="Miranda-Saavedra D."/>
            <person name="Morales J."/>
            <person name="Moreau H."/>
            <person name="Motomura T."/>
            <person name="Nagasato C."/>
            <person name="Napoli C.A."/>
            <person name="Nelson D.R."/>
            <person name="Nyvall-Collen P."/>
            <person name="Peters A.F."/>
            <person name="Pommier C."/>
            <person name="Potin P."/>
            <person name="Poulain J."/>
            <person name="Quesneville H."/>
            <person name="Read B."/>
            <person name="Rensing S.A."/>
            <person name="Ritter A."/>
            <person name="Rousvoal S."/>
            <person name="Samanta M."/>
            <person name="Samson G."/>
            <person name="Schroeder D.C."/>
            <person name="Segurens B."/>
            <person name="Strittmatter M."/>
            <person name="Tonon T."/>
            <person name="Tregear J.W."/>
            <person name="Valentin K."/>
            <person name="von Dassow P."/>
            <person name="Yamagishi T."/>
            <person name="Van de Peer Y."/>
            <person name="Wincker P."/>
        </authorList>
    </citation>
    <scope>NUCLEOTIDE SEQUENCE [LARGE SCALE GENOMIC DNA]</scope>
    <source>
        <strain evidence="14">Ec32 / CCAP1310/4</strain>
    </source>
</reference>
<dbReference type="Proteomes" id="UP000002630">
    <property type="component" value="Linkage Group LG25"/>
</dbReference>
<dbReference type="PANTHER" id="PTHR12442:SF7">
    <property type="entry name" value="DYNEIN AXONEMAL INTERMEDIATE CHAIN 2"/>
    <property type="match status" value="1"/>
</dbReference>
<dbReference type="FunCoup" id="D8LH57">
    <property type="interactions" value="2"/>
</dbReference>
<keyword evidence="14" id="KW-1185">Reference proteome</keyword>
<dbReference type="Gene3D" id="2.130.10.10">
    <property type="entry name" value="YVTN repeat-like/Quinoprotein amine dehydrogenase"/>
    <property type="match status" value="2"/>
</dbReference>
<evidence type="ECO:0000256" key="8">
    <source>
        <dbReference type="ARBA" id="ARBA00023069"/>
    </source>
</evidence>
<evidence type="ECO:0000256" key="12">
    <source>
        <dbReference type="SAM" id="MobiDB-lite"/>
    </source>
</evidence>
<name>D8LH57_ECTSI</name>
<dbReference type="GO" id="GO:0005874">
    <property type="term" value="C:microtubule"/>
    <property type="evidence" value="ECO:0007669"/>
    <property type="project" value="UniProtKB-KW"/>
</dbReference>
<evidence type="ECO:0000256" key="10">
    <source>
        <dbReference type="ARBA" id="ARBA00023212"/>
    </source>
</evidence>
<feature type="region of interest" description="Disordered" evidence="12">
    <location>
        <begin position="537"/>
        <end position="562"/>
    </location>
</feature>
<sequence>MEVAYLYTKVRSEFGKHCSFKDVPAFLLETVPCSTEYDDNYVARNPSVAELDTSPHMSEHEANTERLITKHTSMRHVEGGWPKDVDFTEQSDVNRFRKKAEKDEDYKIAIKSLGPIIGRCMKQNNTIDIYEEYFDGDEVDHSSEPPSAKGLAVFRDPNAVNGIKRTATSINWHPDGPTKIAVSYSILNFQDPRFMNARMPVQSYVWDTMNPNTPDVALTPPSPLCCLRFNPKSTDNLVGGSYNGLINFFDLRKPGATIGQAVPLETSVIEKSHHDPVYDVFWISSKTGNQCASVSTDGQMMWWDTRRLGEPTDTLQLATDSKGGGMVLGGSSMEYNQEAGPTKYLVGTEQGIVLQVNLRNRKQNNGISVFDMGAGKHHGPIYSIQRNPTQNKYFMTVGDWTARIWAEDLKTPIMTTKYHSAYLTSGCFSPTRAGVFFVTRMDGVVDIWDYFYRQNEVAYSHKVGDAPLSSISVQGNVQVGGKLVAVGDVNGTVSLLEVCESLAVSAGSQEKGAIGAMFEREMKQEKNLELRERDLRRAKAAEQDAKNKADAEKKDGKDERMEELLRKVDADFLAMIKEAEDDESKGAEGAPLDVDPADDK</sequence>
<keyword evidence="4" id="KW-0853">WD repeat</keyword>
<dbReference type="SUPFAM" id="SSF50978">
    <property type="entry name" value="WD40 repeat-like"/>
    <property type="match status" value="1"/>
</dbReference>
<keyword evidence="5" id="KW-0493">Microtubule</keyword>
<dbReference type="AlphaFoldDB" id="D8LH57"/>